<dbReference type="InterPro" id="IPR012337">
    <property type="entry name" value="RNaseH-like_sf"/>
</dbReference>
<evidence type="ECO:0000313" key="3">
    <source>
        <dbReference type="Proteomes" id="UP000232688"/>
    </source>
</evidence>
<feature type="domain" description="RNase H type-1" evidence="1">
    <location>
        <begin position="1"/>
        <end position="136"/>
    </location>
</feature>
<gene>
    <name evidence="2" type="ORF">RhiirA1_463623</name>
</gene>
<dbReference type="Pfam" id="PF00075">
    <property type="entry name" value="RNase_H"/>
    <property type="match status" value="1"/>
</dbReference>
<accession>A0A2N0RJQ4</accession>
<protein>
    <recommendedName>
        <fullName evidence="1">RNase H type-1 domain-containing protein</fullName>
    </recommendedName>
</protein>
<dbReference type="InterPro" id="IPR002156">
    <property type="entry name" value="RNaseH_domain"/>
</dbReference>
<name>A0A2N0RJQ4_9GLOM</name>
<reference evidence="2 3" key="1">
    <citation type="submission" date="2017-10" db="EMBL/GenBank/DDBJ databases">
        <title>Extensive intraspecific genome diversity in a model arbuscular mycorrhizal fungus.</title>
        <authorList>
            <person name="Chen E.C.H."/>
            <person name="Morin E."/>
            <person name="Baudet D."/>
            <person name="Noel J."/>
            <person name="Ndikumana S."/>
            <person name="Charron P."/>
            <person name="St-Onge C."/>
            <person name="Giorgi J."/>
            <person name="Grigoriev I.V."/>
            <person name="Roux C."/>
            <person name="Martin F.M."/>
            <person name="Corradi N."/>
        </authorList>
    </citation>
    <scope>NUCLEOTIDE SEQUENCE [LARGE SCALE GENOMIC DNA]</scope>
    <source>
        <strain evidence="2 3">A1</strain>
    </source>
</reference>
<comment type="caution">
    <text evidence="2">The sequence shown here is derived from an EMBL/GenBank/DDBJ whole genome shotgun (WGS) entry which is preliminary data.</text>
</comment>
<sequence length="367" mass="41730">SFDPTHSQDGYSIGYGWTTSNLTNVNITYNGSVKFFPLSTKAEIKAILTALVVCPESGIITISTDSQVVIDSFHKSKNLHSMSPRRFNKINNNILWSSIHYIIKTLSLQVKLLKIKAHSGNHFNDIADIQAKLGHTQPIPTTILHDHLLNQTITLSWNKEIPLNKDVCKYSTKSNLIDWALSSKWFHFNGRNDTTSPLHSKDLKWRIRCSTLTLPTLDIMNRNSPLLIKDHTQCLLCNNTVESNVHLWECPEIYERIRIGFIALGDKLIDLLSIHANKLVSSITDSVQYSNTFRWAYRSKPIHPVALFLLKSYISNDLCVVSNSKLTFGNIDMFTSDQRVAAAISRIQVIDNNRDLERGYINPFNDF</sequence>
<dbReference type="PROSITE" id="PS50879">
    <property type="entry name" value="RNASE_H_1"/>
    <property type="match status" value="1"/>
</dbReference>
<organism evidence="2 3">
    <name type="scientific">Rhizophagus irregularis</name>
    <dbReference type="NCBI Taxonomy" id="588596"/>
    <lineage>
        <taxon>Eukaryota</taxon>
        <taxon>Fungi</taxon>
        <taxon>Fungi incertae sedis</taxon>
        <taxon>Mucoromycota</taxon>
        <taxon>Glomeromycotina</taxon>
        <taxon>Glomeromycetes</taxon>
        <taxon>Glomerales</taxon>
        <taxon>Glomeraceae</taxon>
        <taxon>Rhizophagus</taxon>
    </lineage>
</organism>
<evidence type="ECO:0000259" key="1">
    <source>
        <dbReference type="PROSITE" id="PS50879"/>
    </source>
</evidence>
<dbReference type="GO" id="GO:0004523">
    <property type="term" value="F:RNA-DNA hybrid ribonuclease activity"/>
    <property type="evidence" value="ECO:0007669"/>
    <property type="project" value="InterPro"/>
</dbReference>
<dbReference type="EMBL" id="LLXH01000726">
    <property type="protein sequence ID" value="PKC63544.1"/>
    <property type="molecule type" value="Genomic_DNA"/>
</dbReference>
<dbReference type="Gene3D" id="3.30.420.10">
    <property type="entry name" value="Ribonuclease H-like superfamily/Ribonuclease H"/>
    <property type="match status" value="1"/>
</dbReference>
<dbReference type="AlphaFoldDB" id="A0A2N0RJQ4"/>
<dbReference type="InterPro" id="IPR036397">
    <property type="entry name" value="RNaseH_sf"/>
</dbReference>
<feature type="non-terminal residue" evidence="2">
    <location>
        <position position="1"/>
    </location>
</feature>
<dbReference type="GO" id="GO:0003676">
    <property type="term" value="F:nucleic acid binding"/>
    <property type="evidence" value="ECO:0007669"/>
    <property type="project" value="InterPro"/>
</dbReference>
<dbReference type="SUPFAM" id="SSF53098">
    <property type="entry name" value="Ribonuclease H-like"/>
    <property type="match status" value="1"/>
</dbReference>
<evidence type="ECO:0000313" key="2">
    <source>
        <dbReference type="EMBL" id="PKC63544.1"/>
    </source>
</evidence>
<dbReference type="VEuPathDB" id="FungiDB:RhiirA1_463623"/>
<dbReference type="Proteomes" id="UP000232688">
    <property type="component" value="Unassembled WGS sequence"/>
</dbReference>
<reference evidence="2 3" key="2">
    <citation type="submission" date="2017-10" db="EMBL/GenBank/DDBJ databases">
        <title>Genome analyses suggest a sexual origin of heterokaryosis in a supposedly ancient asexual fungus.</title>
        <authorList>
            <person name="Corradi N."/>
            <person name="Sedzielewska K."/>
            <person name="Noel J."/>
            <person name="Charron P."/>
            <person name="Farinelli L."/>
            <person name="Marton T."/>
            <person name="Kruger M."/>
            <person name="Pelin A."/>
            <person name="Brachmann A."/>
            <person name="Corradi N."/>
        </authorList>
    </citation>
    <scope>NUCLEOTIDE SEQUENCE [LARGE SCALE GENOMIC DNA]</scope>
    <source>
        <strain evidence="2 3">A1</strain>
    </source>
</reference>
<proteinExistence type="predicted"/>